<dbReference type="Proteomes" id="UP001497512">
    <property type="component" value="Chromosome 6"/>
</dbReference>
<keyword evidence="1" id="KW-0472">Membrane</keyword>
<gene>
    <name evidence="2" type="ORF">CSSPTR1EN2_LOCUS19339</name>
</gene>
<evidence type="ECO:0000313" key="3">
    <source>
        <dbReference type="Proteomes" id="UP001497512"/>
    </source>
</evidence>
<name>A0ABP0USF6_9BRYO</name>
<sequence>MFISSSAAAAAAGIHVIGCMRLRDVLKEKTVDRIFGNSGGIGFTKANERTLRGPSCHVRLCALTGEGTQAQFDIETGVPLNQAEPLLLFFILFTLLGAIGALRDRGRFVDAAAPITGLDRAVISPGKGVKSALGLNEKGRLHMCGVNQNEN</sequence>
<proteinExistence type="predicted"/>
<keyword evidence="1" id="KW-1133">Transmembrane helix</keyword>
<protein>
    <submittedName>
        <fullName evidence="2">Uncharacterized protein</fullName>
    </submittedName>
</protein>
<evidence type="ECO:0000256" key="1">
    <source>
        <dbReference type="SAM" id="Phobius"/>
    </source>
</evidence>
<accession>A0ABP0USF6</accession>
<evidence type="ECO:0000313" key="2">
    <source>
        <dbReference type="EMBL" id="CAK9228699.1"/>
    </source>
</evidence>
<keyword evidence="1" id="KW-0812">Transmembrane</keyword>
<keyword evidence="3" id="KW-1185">Reference proteome</keyword>
<reference evidence="2" key="1">
    <citation type="submission" date="2024-02" db="EMBL/GenBank/DDBJ databases">
        <authorList>
            <consortium name="ELIXIR-Norway"/>
            <consortium name="Elixir Norway"/>
        </authorList>
    </citation>
    <scope>NUCLEOTIDE SEQUENCE</scope>
</reference>
<dbReference type="EMBL" id="OZ019898">
    <property type="protein sequence ID" value="CAK9228699.1"/>
    <property type="molecule type" value="Genomic_DNA"/>
</dbReference>
<feature type="transmembrane region" description="Helical" evidence="1">
    <location>
        <begin position="86"/>
        <end position="102"/>
    </location>
</feature>
<organism evidence="2 3">
    <name type="scientific">Sphagnum troendelagicum</name>
    <dbReference type="NCBI Taxonomy" id="128251"/>
    <lineage>
        <taxon>Eukaryota</taxon>
        <taxon>Viridiplantae</taxon>
        <taxon>Streptophyta</taxon>
        <taxon>Embryophyta</taxon>
        <taxon>Bryophyta</taxon>
        <taxon>Sphagnophytina</taxon>
        <taxon>Sphagnopsida</taxon>
        <taxon>Sphagnales</taxon>
        <taxon>Sphagnaceae</taxon>
        <taxon>Sphagnum</taxon>
    </lineage>
</organism>